<feature type="transmembrane region" description="Helical" evidence="7">
    <location>
        <begin position="12"/>
        <end position="32"/>
    </location>
</feature>
<gene>
    <name evidence="9" type="ORF">P154DRAFT_623670</name>
</gene>
<organism evidence="9 10">
    <name type="scientific">Amniculicola lignicola CBS 123094</name>
    <dbReference type="NCBI Taxonomy" id="1392246"/>
    <lineage>
        <taxon>Eukaryota</taxon>
        <taxon>Fungi</taxon>
        <taxon>Dikarya</taxon>
        <taxon>Ascomycota</taxon>
        <taxon>Pezizomycotina</taxon>
        <taxon>Dothideomycetes</taxon>
        <taxon>Pleosporomycetidae</taxon>
        <taxon>Pleosporales</taxon>
        <taxon>Amniculicolaceae</taxon>
        <taxon>Amniculicola</taxon>
    </lineage>
</organism>
<evidence type="ECO:0000256" key="4">
    <source>
        <dbReference type="ARBA" id="ARBA00023136"/>
    </source>
</evidence>
<keyword evidence="3 7" id="KW-1133">Transmembrane helix</keyword>
<feature type="domain" description="Rhodopsin" evidence="8">
    <location>
        <begin position="29"/>
        <end position="269"/>
    </location>
</feature>
<dbReference type="AlphaFoldDB" id="A0A6A5W286"/>
<feature type="transmembrane region" description="Helical" evidence="7">
    <location>
        <begin position="174"/>
        <end position="195"/>
    </location>
</feature>
<feature type="transmembrane region" description="Helical" evidence="7">
    <location>
        <begin position="243"/>
        <end position="264"/>
    </location>
</feature>
<feature type="transmembrane region" description="Helical" evidence="7">
    <location>
        <begin position="130"/>
        <end position="154"/>
    </location>
</feature>
<name>A0A6A5W286_9PLEO</name>
<accession>A0A6A5W286</accession>
<feature type="compositionally biased region" description="Polar residues" evidence="6">
    <location>
        <begin position="319"/>
        <end position="329"/>
    </location>
</feature>
<comment type="similarity">
    <text evidence="5">Belongs to the SAT4 family.</text>
</comment>
<sequence length="357" mass="39794">MKMLSESGKLNFGACLAMLVFATIAVLTRFLVRKVLRQIPTVAEWLCLLSLLLLYGYCVPIFYYVFESGSGGEFEFAKIRFPDDFTLLLKMVYVTEIMFGAVITSVKLSILLFYHAIFSVNRTFTLALKITGAVSIIWSIVFTFIVVFQCSPIHAYWDSLASPMYCKPSAKVLLGYELTNLFIDATILLLPLFVIRNLHLPIHRKMSVAGIFLLGGFVCVTSIIRLTFIWVPPNFVAPPSLTMIMFWSTMQLGVALICSCLPTYGPLFSTTGPVAKTFKNLYSSFSSQKGQSSTSGASWKMPKTKRSGGSSRDDVERMSWQQIGNQSFSLHHANSKSTSNDDEYPMVPTAPKTTQVV</sequence>
<evidence type="ECO:0000256" key="2">
    <source>
        <dbReference type="ARBA" id="ARBA00022692"/>
    </source>
</evidence>
<evidence type="ECO:0000256" key="6">
    <source>
        <dbReference type="SAM" id="MobiDB-lite"/>
    </source>
</evidence>
<dbReference type="Proteomes" id="UP000799779">
    <property type="component" value="Unassembled WGS sequence"/>
</dbReference>
<feature type="region of interest" description="Disordered" evidence="6">
    <location>
        <begin position="286"/>
        <end position="357"/>
    </location>
</feature>
<evidence type="ECO:0000259" key="8">
    <source>
        <dbReference type="Pfam" id="PF20684"/>
    </source>
</evidence>
<evidence type="ECO:0000256" key="5">
    <source>
        <dbReference type="ARBA" id="ARBA00038359"/>
    </source>
</evidence>
<dbReference type="GO" id="GO:0016020">
    <property type="term" value="C:membrane"/>
    <property type="evidence" value="ECO:0007669"/>
    <property type="project" value="UniProtKB-SubCell"/>
</dbReference>
<dbReference type="PANTHER" id="PTHR33048">
    <property type="entry name" value="PTH11-LIKE INTEGRAL MEMBRANE PROTEIN (AFU_ORTHOLOGUE AFUA_5G11245)"/>
    <property type="match status" value="1"/>
</dbReference>
<dbReference type="InterPro" id="IPR049326">
    <property type="entry name" value="Rhodopsin_dom_fungi"/>
</dbReference>
<keyword evidence="4 7" id="KW-0472">Membrane</keyword>
<feature type="transmembrane region" description="Helical" evidence="7">
    <location>
        <begin position="207"/>
        <end position="231"/>
    </location>
</feature>
<evidence type="ECO:0000313" key="9">
    <source>
        <dbReference type="EMBL" id="KAF1995913.1"/>
    </source>
</evidence>
<evidence type="ECO:0000256" key="1">
    <source>
        <dbReference type="ARBA" id="ARBA00004141"/>
    </source>
</evidence>
<comment type="subcellular location">
    <subcellularLocation>
        <location evidence="1">Membrane</location>
        <topology evidence="1">Multi-pass membrane protein</topology>
    </subcellularLocation>
</comment>
<dbReference type="Pfam" id="PF20684">
    <property type="entry name" value="Fung_rhodopsin"/>
    <property type="match status" value="1"/>
</dbReference>
<dbReference type="PANTHER" id="PTHR33048:SF47">
    <property type="entry name" value="INTEGRAL MEMBRANE PROTEIN-RELATED"/>
    <property type="match status" value="1"/>
</dbReference>
<dbReference type="OrthoDB" id="5378633at2759"/>
<protein>
    <recommendedName>
        <fullName evidence="8">Rhodopsin domain-containing protein</fullName>
    </recommendedName>
</protein>
<dbReference type="InterPro" id="IPR052337">
    <property type="entry name" value="SAT4-like"/>
</dbReference>
<keyword evidence="10" id="KW-1185">Reference proteome</keyword>
<evidence type="ECO:0000256" key="7">
    <source>
        <dbReference type="SAM" id="Phobius"/>
    </source>
</evidence>
<proteinExistence type="inferred from homology"/>
<feature type="transmembrane region" description="Helical" evidence="7">
    <location>
        <begin position="97"/>
        <end position="118"/>
    </location>
</feature>
<evidence type="ECO:0000256" key="3">
    <source>
        <dbReference type="ARBA" id="ARBA00022989"/>
    </source>
</evidence>
<dbReference type="EMBL" id="ML977632">
    <property type="protein sequence ID" value="KAF1995913.1"/>
    <property type="molecule type" value="Genomic_DNA"/>
</dbReference>
<feature type="compositionally biased region" description="Low complexity" evidence="6">
    <location>
        <begin position="286"/>
        <end position="298"/>
    </location>
</feature>
<feature type="transmembrane region" description="Helical" evidence="7">
    <location>
        <begin position="44"/>
        <end position="66"/>
    </location>
</feature>
<keyword evidence="2 7" id="KW-0812">Transmembrane</keyword>
<evidence type="ECO:0000313" key="10">
    <source>
        <dbReference type="Proteomes" id="UP000799779"/>
    </source>
</evidence>
<reference evidence="9" key="1">
    <citation type="journal article" date="2020" name="Stud. Mycol.">
        <title>101 Dothideomycetes genomes: a test case for predicting lifestyles and emergence of pathogens.</title>
        <authorList>
            <person name="Haridas S."/>
            <person name="Albert R."/>
            <person name="Binder M."/>
            <person name="Bloem J."/>
            <person name="Labutti K."/>
            <person name="Salamov A."/>
            <person name="Andreopoulos B."/>
            <person name="Baker S."/>
            <person name="Barry K."/>
            <person name="Bills G."/>
            <person name="Bluhm B."/>
            <person name="Cannon C."/>
            <person name="Castanera R."/>
            <person name="Culley D."/>
            <person name="Daum C."/>
            <person name="Ezra D."/>
            <person name="Gonzalez J."/>
            <person name="Henrissat B."/>
            <person name="Kuo A."/>
            <person name="Liang C."/>
            <person name="Lipzen A."/>
            <person name="Lutzoni F."/>
            <person name="Magnuson J."/>
            <person name="Mondo S."/>
            <person name="Nolan M."/>
            <person name="Ohm R."/>
            <person name="Pangilinan J."/>
            <person name="Park H.-J."/>
            <person name="Ramirez L."/>
            <person name="Alfaro M."/>
            <person name="Sun H."/>
            <person name="Tritt A."/>
            <person name="Yoshinaga Y."/>
            <person name="Zwiers L.-H."/>
            <person name="Turgeon B."/>
            <person name="Goodwin S."/>
            <person name="Spatafora J."/>
            <person name="Crous P."/>
            <person name="Grigoriev I."/>
        </authorList>
    </citation>
    <scope>NUCLEOTIDE SEQUENCE</scope>
    <source>
        <strain evidence="9">CBS 123094</strain>
    </source>
</reference>